<feature type="coiled-coil region" evidence="1">
    <location>
        <begin position="881"/>
        <end position="944"/>
    </location>
</feature>
<dbReference type="GO" id="GO:0006338">
    <property type="term" value="P:chromatin remodeling"/>
    <property type="evidence" value="ECO:0007669"/>
    <property type="project" value="UniProtKB-ARBA"/>
</dbReference>
<comment type="caution">
    <text evidence="4">The sequence shown here is derived from an EMBL/GenBank/DDBJ whole genome shotgun (WGS) entry which is preliminary data.</text>
</comment>
<keyword evidence="1" id="KW-0175">Coiled coil</keyword>
<sequence>MNLPMPFLDPLLHPDSTATAVEALLSLNPRNENDTHVRNQPSIGGHWDFGADIGQDAEVSGLTEETRGIYMSTGHYGTQDERPPSFLPDWFSEENTGENEDVSQGFQGHAPDASSNFSEPNKNALSAALLQRITAEDELERLGVAPEIPSIVNPYGHILGQVPEQIPTMEDPDFIISPGEYAVNLPALHETLNPPSFTSPPPDNYVYPCSPTWTKNPDKHYTSGVCYATHVSTNYSRLSQEAVEQASLTTHPTVDPVFDPVQKVYVDRTPEGMVQMRAGIPHHLDIAELNASKTYACYHTLSSIQSMYPLIYPRVLCLSEKLRLLVFGRPRSAPEVDDHIQPLFTFPFFRHNLRSKKRGATNQFGLQTTINYDGSYSLASTMEEGNAFGTLVPATQAAYPAARKRIEEVLKIIQELYQLLGPRSMSAFEWKITQFHLEDNNVFGFAGLKHGGISVQFNVSSGFNGGDLVKEIALQGTWHIDDKDAITIMTLFIMIVMLPPGMFPFEIWLQLQITFLFSKDAHEGSFLLGRYGLYMHEAGAWIVFIFFNGRDMHSGRQVSIEESLRQDERVIAMNELWQKAGEVNRVGIPVYFPSQAVHRTGGISVTPATTFTNHGSLTRSSAQSLNYVQHGNHLLGPAHDRNSRLAREAVSGMFNFLKQAGLRMNEHSASSLLELIEYPDPDKPGNWKTVEAPALDALNPLQAPSVQRYRGYYAYYHRIASSLDLQLSRAKHRSTQKQLEQPRVAPSERPILISKLLPVTLSQQLSYTSEDFSSNPFTHPVSEAAADISPLSSSLSSLPRSRSDSVSFEPDTIPAAAGAGSKRKHQTGPHSPTFHVGAQVYGDFELQDIVGHRFKQGIAEYRVRFAGYNSDADEYYPELELESAQLLLDNYKQQHPELTMQSLPPSEDPATLKRLEKLQPWLDRESLQIEHDSLVQRFDNLEKTKDFYRHLGKTVQTWASDFLTVTASQTKLTGFLLCSPLDAPDLPGQEYEASPQGRSVDVLLQRAVDAAKLYPKAIQSGLVLDILQASVRWQECRSLIILSDFLMDGLPKLLKILIHAFHQESNFLEIHYPSFARLVTEVYKYLTSWRAQYRKKTPGPEPAQGLEIPWNLYGLRACSLTSSSSELLPVTITWSKPIKNGSLYLDEAVGQCLETILIDELVLPHLRTATSRDLTTSRRKKARDKQAQAAPNRRELLERCQLRGIILQCLVDEVNESILVTKGITQILESPISLFPEFKEETRLLSRLKGCREETLAPLRRWLASNVHSEVCVISDDIAHFVNHRMAEFCYGKSIPLKAWDRASTHSDATEIPFERPATRRATQDDHALSADDLMDSTHENIPLGLLGLIFREALGERRQLPSPIHPLRFLLEGKDPGSGKPNAAFGDRDQFDPVRTSNRGAQLLKEHLPGNKLTTSAGLSNLLVWMGTGQGNKTSKFLCAFDRVFSYSLQECVALFGAALIHNQSVLSRYFRDVDDCLSADTESAPPHIDGLLQISNSRIYGSACNTLKLLPTVREKISPGAPVYKKILPSDAPVNKMDLNDKMEPYWTWSVRQQWIAHLGDMLNADPSTYMGKRQSWSSTIHMLIDLKIPGFMSGLTVMQTANALAISGIIEPPELTELADWIWQNHRLGAFAGLQRLGFCLPNRKAVYVALTCLYTFLDNHLTDDDKTILGFGTIGLEHALCKVSRWSKKVEDILRWAKAAEQSDTFIHGANLHNPAGFPFPLSGISRQIIQETLIAVEDEYNNQKQGR</sequence>
<dbReference type="Proteomes" id="UP000076154">
    <property type="component" value="Unassembled WGS sequence"/>
</dbReference>
<evidence type="ECO:0000256" key="2">
    <source>
        <dbReference type="SAM" id="MobiDB-lite"/>
    </source>
</evidence>
<reference evidence="4" key="1">
    <citation type="submission" date="2018-04" db="EMBL/GenBank/DDBJ databases">
        <title>Whole genome sequencing of Hypsizygus marmoreus.</title>
        <authorList>
            <person name="Choi I.-G."/>
            <person name="Min B."/>
            <person name="Kim J.-G."/>
            <person name="Kim S."/>
            <person name="Oh Y.-L."/>
            <person name="Kong W.-S."/>
            <person name="Park H."/>
            <person name="Jeong J."/>
            <person name="Song E.-S."/>
        </authorList>
    </citation>
    <scope>NUCLEOTIDE SEQUENCE [LARGE SCALE GENOMIC DNA]</scope>
    <source>
        <strain evidence="4">51987-8</strain>
    </source>
</reference>
<evidence type="ECO:0000313" key="4">
    <source>
        <dbReference type="EMBL" id="RDB25058.1"/>
    </source>
</evidence>
<dbReference type="CDD" id="cd00024">
    <property type="entry name" value="CD_CSD"/>
    <property type="match status" value="1"/>
</dbReference>
<evidence type="ECO:0000313" key="5">
    <source>
        <dbReference type="Proteomes" id="UP000076154"/>
    </source>
</evidence>
<feature type="domain" description="Chromo" evidence="3">
    <location>
        <begin position="843"/>
        <end position="896"/>
    </location>
</feature>
<dbReference type="InParanoid" id="A0A369JTG1"/>
<accession>A0A369JTG1</accession>
<evidence type="ECO:0000256" key="1">
    <source>
        <dbReference type="SAM" id="Coils"/>
    </source>
</evidence>
<proteinExistence type="predicted"/>
<evidence type="ECO:0000259" key="3">
    <source>
        <dbReference type="SMART" id="SM00298"/>
    </source>
</evidence>
<dbReference type="InterPro" id="IPR000953">
    <property type="entry name" value="Chromo/chromo_shadow_dom"/>
</dbReference>
<feature type="region of interest" description="Disordered" evidence="2">
    <location>
        <begin position="73"/>
        <end position="119"/>
    </location>
</feature>
<dbReference type="EMBL" id="LUEZ02000041">
    <property type="protein sequence ID" value="RDB25058.1"/>
    <property type="molecule type" value="Genomic_DNA"/>
</dbReference>
<dbReference type="Gene3D" id="2.40.50.40">
    <property type="match status" value="1"/>
</dbReference>
<dbReference type="InterPro" id="IPR016197">
    <property type="entry name" value="Chromo-like_dom_sf"/>
</dbReference>
<feature type="compositionally biased region" description="Acidic residues" evidence="2">
    <location>
        <begin position="91"/>
        <end position="101"/>
    </location>
</feature>
<organism evidence="4 5">
    <name type="scientific">Hypsizygus marmoreus</name>
    <name type="common">White beech mushroom</name>
    <name type="synonym">Agaricus marmoreus</name>
    <dbReference type="NCBI Taxonomy" id="39966"/>
    <lineage>
        <taxon>Eukaryota</taxon>
        <taxon>Fungi</taxon>
        <taxon>Dikarya</taxon>
        <taxon>Basidiomycota</taxon>
        <taxon>Agaricomycotina</taxon>
        <taxon>Agaricomycetes</taxon>
        <taxon>Agaricomycetidae</taxon>
        <taxon>Agaricales</taxon>
        <taxon>Tricholomatineae</taxon>
        <taxon>Lyophyllaceae</taxon>
        <taxon>Hypsizygus</taxon>
    </lineage>
</organism>
<feature type="region of interest" description="Disordered" evidence="2">
    <location>
        <begin position="792"/>
        <end position="830"/>
    </location>
</feature>
<name>A0A369JTG1_HYPMA</name>
<protein>
    <recommendedName>
        <fullName evidence="3">Chromo domain-containing protein</fullName>
    </recommendedName>
</protein>
<dbReference type="SUPFAM" id="SSF54160">
    <property type="entry name" value="Chromo domain-like"/>
    <property type="match status" value="1"/>
</dbReference>
<gene>
    <name evidence="4" type="ORF">Hypma_007527</name>
</gene>
<keyword evidence="5" id="KW-1185">Reference proteome</keyword>
<dbReference type="OrthoDB" id="3064439at2759"/>
<feature type="compositionally biased region" description="Low complexity" evidence="2">
    <location>
        <begin position="792"/>
        <end position="807"/>
    </location>
</feature>
<dbReference type="SMART" id="SM00298">
    <property type="entry name" value="CHROMO"/>
    <property type="match status" value="1"/>
</dbReference>